<protein>
    <submittedName>
        <fullName evidence="3">VanZ family protein</fullName>
    </submittedName>
</protein>
<keyword evidence="1" id="KW-0472">Membrane</keyword>
<feature type="transmembrane region" description="Helical" evidence="1">
    <location>
        <begin position="242"/>
        <end position="262"/>
    </location>
</feature>
<keyword evidence="1" id="KW-0812">Transmembrane</keyword>
<evidence type="ECO:0000313" key="4">
    <source>
        <dbReference type="Proteomes" id="UP000512286"/>
    </source>
</evidence>
<dbReference type="AlphaFoldDB" id="A0A7D7A1X8"/>
<feature type="transmembrane region" description="Helical" evidence="1">
    <location>
        <begin position="180"/>
        <end position="202"/>
    </location>
</feature>
<dbReference type="Pfam" id="PF04892">
    <property type="entry name" value="VanZ"/>
    <property type="match status" value="1"/>
</dbReference>
<feature type="domain" description="VanZ-like" evidence="2">
    <location>
        <begin position="147"/>
        <end position="264"/>
    </location>
</feature>
<organism evidence="3 4">
    <name type="scientific">Clostridium intestinale</name>
    <dbReference type="NCBI Taxonomy" id="36845"/>
    <lineage>
        <taxon>Bacteria</taxon>
        <taxon>Bacillati</taxon>
        <taxon>Bacillota</taxon>
        <taxon>Clostridia</taxon>
        <taxon>Eubacteriales</taxon>
        <taxon>Clostridiaceae</taxon>
        <taxon>Clostridium</taxon>
    </lineage>
</organism>
<sequence length="278" mass="31782">MERVDKYINSIYRNLKVDSSELNDLKSEMRSHLVEAIKELKEEGYSEDEGITIALEKFGDKFHLEGELTQVFNIKKDNTITLILLSLIYIPIAYSIAYFTGPGTFSGISLLIILIPVYSIYTISLIIIKLKKHIVINKLYEFTKFCFIVYLVILFGKLLFPVEMYPDLSRSSFPDIDAPLSYKITTIIREILYFIPLGILIPIISKRFKYLKKVILLTVLILVIKSIFVVIISLLGMGVYRAIFIDLLILNVIGSLFGYGIYSISKKYIANKESSSDI</sequence>
<gene>
    <name evidence="3" type="ORF">HZF06_17365</name>
</gene>
<feature type="transmembrane region" description="Helical" evidence="1">
    <location>
        <begin position="214"/>
        <end position="236"/>
    </location>
</feature>
<evidence type="ECO:0000256" key="1">
    <source>
        <dbReference type="SAM" id="Phobius"/>
    </source>
</evidence>
<dbReference type="InterPro" id="IPR047928">
    <property type="entry name" value="Perm_prefix_1"/>
</dbReference>
<name>A0A7D7A1X8_9CLOT</name>
<keyword evidence="1" id="KW-1133">Transmembrane helix</keyword>
<evidence type="ECO:0000313" key="3">
    <source>
        <dbReference type="EMBL" id="QLY78838.1"/>
    </source>
</evidence>
<dbReference type="KEGG" id="cint:HZF06_17365"/>
<feature type="transmembrane region" description="Helical" evidence="1">
    <location>
        <begin position="105"/>
        <end position="130"/>
    </location>
</feature>
<dbReference type="EMBL" id="CP059378">
    <property type="protein sequence ID" value="QLY78838.1"/>
    <property type="molecule type" value="Genomic_DNA"/>
</dbReference>
<dbReference type="InterPro" id="IPR006976">
    <property type="entry name" value="VanZ-like"/>
</dbReference>
<accession>A0A7D7A1X8</accession>
<feature type="transmembrane region" description="Helical" evidence="1">
    <location>
        <begin position="80"/>
        <end position="99"/>
    </location>
</feature>
<feature type="transmembrane region" description="Helical" evidence="1">
    <location>
        <begin position="142"/>
        <end position="160"/>
    </location>
</feature>
<reference evidence="3 4" key="1">
    <citation type="submission" date="2020-07" db="EMBL/GenBank/DDBJ databases">
        <title>Electron transfer.</title>
        <authorList>
            <person name="Huang L."/>
            <person name="Liu X."/>
            <person name="Zhou S."/>
        </authorList>
    </citation>
    <scope>NUCLEOTIDE SEQUENCE [LARGE SCALE GENOMIC DNA]</scope>
    <source>
        <strain evidence="3 4">Lx1</strain>
    </source>
</reference>
<proteinExistence type="predicted"/>
<dbReference type="RefSeq" id="WP_181601108.1">
    <property type="nucleotide sequence ID" value="NZ_CP059378.1"/>
</dbReference>
<evidence type="ECO:0000259" key="2">
    <source>
        <dbReference type="Pfam" id="PF04892"/>
    </source>
</evidence>
<dbReference type="NCBIfam" id="NF038403">
    <property type="entry name" value="perm_prefix_1"/>
    <property type="match status" value="1"/>
</dbReference>
<dbReference type="Proteomes" id="UP000512286">
    <property type="component" value="Chromosome"/>
</dbReference>